<dbReference type="InterPro" id="IPR036249">
    <property type="entry name" value="Thioredoxin-like_sf"/>
</dbReference>
<evidence type="ECO:0000259" key="3">
    <source>
        <dbReference type="PROSITE" id="PS51352"/>
    </source>
</evidence>
<keyword evidence="2" id="KW-0186">Copper</keyword>
<comment type="similarity">
    <text evidence="1">Belongs to the SCO1/2 family.</text>
</comment>
<dbReference type="GO" id="GO:0005509">
    <property type="term" value="F:calcium ion binding"/>
    <property type="evidence" value="ECO:0007669"/>
    <property type="project" value="InterPro"/>
</dbReference>
<feature type="domain" description="Thioredoxin" evidence="3">
    <location>
        <begin position="28"/>
        <end position="234"/>
    </location>
</feature>
<dbReference type="SUPFAM" id="SSF52833">
    <property type="entry name" value="Thioredoxin-like"/>
    <property type="match status" value="1"/>
</dbReference>
<dbReference type="CDD" id="cd02968">
    <property type="entry name" value="SCO"/>
    <property type="match status" value="1"/>
</dbReference>
<protein>
    <recommendedName>
        <fullName evidence="3">Thioredoxin domain-containing protein</fullName>
    </recommendedName>
</protein>
<dbReference type="InterPro" id="IPR028974">
    <property type="entry name" value="TSP_type-3_rpt"/>
</dbReference>
<accession>A0A381U734</accession>
<dbReference type="SUPFAM" id="SSF103647">
    <property type="entry name" value="TSP type-3 repeat"/>
    <property type="match status" value="1"/>
</dbReference>
<dbReference type="Gene3D" id="3.40.30.10">
    <property type="entry name" value="Glutaredoxin"/>
    <property type="match status" value="1"/>
</dbReference>
<sequence>MAFILAAIILLAGCLGDGESDVFYGDDIAPPIPVQDFILIDENGEYMSLSQYEGKVVVVAFLFTRCPDICPVVSANLAFIVDQLGERHGTEVQILSITVDPWTDNSSVMHDYASTRGLGWPHLTGELDDLEPVWMNFDVGLTTYDSDVDGDGVADGFDSCPDTPPGEAVDGNGCGLDTQQSEGDVTVKHHPLAYWVDHTTGTIIVDKQMRQRVWWGDTDWNPELVLEDIEYLVAEV</sequence>
<organism evidence="4">
    <name type="scientific">marine metagenome</name>
    <dbReference type="NCBI Taxonomy" id="408172"/>
    <lineage>
        <taxon>unclassified sequences</taxon>
        <taxon>metagenomes</taxon>
        <taxon>ecological metagenomes</taxon>
    </lineage>
</organism>
<dbReference type="PROSITE" id="PS51352">
    <property type="entry name" value="THIOREDOXIN_2"/>
    <property type="match status" value="1"/>
</dbReference>
<dbReference type="InterPro" id="IPR013766">
    <property type="entry name" value="Thioredoxin_domain"/>
</dbReference>
<dbReference type="InterPro" id="IPR003782">
    <property type="entry name" value="SCO1/SenC"/>
</dbReference>
<dbReference type="Pfam" id="PF02630">
    <property type="entry name" value="SCO1-SenC"/>
    <property type="match status" value="1"/>
</dbReference>
<evidence type="ECO:0000256" key="2">
    <source>
        <dbReference type="ARBA" id="ARBA00023008"/>
    </source>
</evidence>
<evidence type="ECO:0000256" key="1">
    <source>
        <dbReference type="ARBA" id="ARBA00010996"/>
    </source>
</evidence>
<dbReference type="PANTHER" id="PTHR12151">
    <property type="entry name" value="ELECTRON TRANSPORT PROTIN SCO1/SENC FAMILY MEMBER"/>
    <property type="match status" value="1"/>
</dbReference>
<dbReference type="PANTHER" id="PTHR12151:SF25">
    <property type="entry name" value="LINALOOL DEHYDRATASE_ISOMERASE DOMAIN-CONTAINING PROTEIN"/>
    <property type="match status" value="1"/>
</dbReference>
<reference evidence="4" key="1">
    <citation type="submission" date="2018-05" db="EMBL/GenBank/DDBJ databases">
        <authorList>
            <person name="Lanie J.A."/>
            <person name="Ng W.-L."/>
            <person name="Kazmierczak K.M."/>
            <person name="Andrzejewski T.M."/>
            <person name="Davidsen T.M."/>
            <person name="Wayne K.J."/>
            <person name="Tettelin H."/>
            <person name="Glass J.I."/>
            <person name="Rusch D."/>
            <person name="Podicherti R."/>
            <person name="Tsui H.-C.T."/>
            <person name="Winkler M.E."/>
        </authorList>
    </citation>
    <scope>NUCLEOTIDE SEQUENCE</scope>
</reference>
<evidence type="ECO:0000313" key="4">
    <source>
        <dbReference type="EMBL" id="SVA23814.1"/>
    </source>
</evidence>
<name>A0A381U734_9ZZZZ</name>
<gene>
    <name evidence="4" type="ORF">METZ01_LOCUS76668</name>
</gene>
<dbReference type="AlphaFoldDB" id="A0A381U734"/>
<dbReference type="EMBL" id="UINC01005831">
    <property type="protein sequence ID" value="SVA23814.1"/>
    <property type="molecule type" value="Genomic_DNA"/>
</dbReference>
<proteinExistence type="inferred from homology"/>